<dbReference type="EMBL" id="CAJPDS010000142">
    <property type="protein sequence ID" value="CAF9939990.1"/>
    <property type="molecule type" value="Genomic_DNA"/>
</dbReference>
<reference evidence="3" key="1">
    <citation type="submission" date="2021-03" db="EMBL/GenBank/DDBJ databases">
        <authorList>
            <person name="Tagirdzhanova G."/>
        </authorList>
    </citation>
    <scope>NUCLEOTIDE SEQUENCE</scope>
</reference>
<evidence type="ECO:0000313" key="4">
    <source>
        <dbReference type="Proteomes" id="UP000664521"/>
    </source>
</evidence>
<keyword evidence="2" id="KW-0472">Membrane</keyword>
<protein>
    <submittedName>
        <fullName evidence="3">Uncharacterized protein</fullName>
    </submittedName>
</protein>
<gene>
    <name evidence="3" type="ORF">HETSPECPRED_002127</name>
</gene>
<feature type="region of interest" description="Disordered" evidence="1">
    <location>
        <begin position="221"/>
        <end position="244"/>
    </location>
</feature>
<dbReference type="AlphaFoldDB" id="A0A8H3J3F6"/>
<keyword evidence="2" id="KW-0812">Transmembrane</keyword>
<feature type="compositionally biased region" description="Low complexity" evidence="1">
    <location>
        <begin position="43"/>
        <end position="58"/>
    </location>
</feature>
<feature type="region of interest" description="Disordered" evidence="1">
    <location>
        <begin position="39"/>
        <end position="58"/>
    </location>
</feature>
<organism evidence="3 4">
    <name type="scientific">Heterodermia speciosa</name>
    <dbReference type="NCBI Taxonomy" id="116794"/>
    <lineage>
        <taxon>Eukaryota</taxon>
        <taxon>Fungi</taxon>
        <taxon>Dikarya</taxon>
        <taxon>Ascomycota</taxon>
        <taxon>Pezizomycotina</taxon>
        <taxon>Lecanoromycetes</taxon>
        <taxon>OSLEUM clade</taxon>
        <taxon>Lecanoromycetidae</taxon>
        <taxon>Caliciales</taxon>
        <taxon>Physciaceae</taxon>
        <taxon>Heterodermia</taxon>
    </lineage>
</organism>
<sequence>MQAHLVGIIVGSTIAGTILCVALFFVLKCLRRRRREAIDEETSTISSQSTQDTQSSLTSAEQQAADYSAIYRRVVPCFAEGEYTGPSAREGKFVYGGSLLDNVQQPSAEDLARAGYEPVAAPGKLKVAARDPLKPQTLLLRSIAIHLFPHSPVARTVDRYWNVRALFRVRHTIQGLKDSARKATIGQFDIALGRQSKQRNRDKTGFHRKLPCQEYGLGIARDPSASHAPYAREKLGGEMNVKER</sequence>
<proteinExistence type="predicted"/>
<comment type="caution">
    <text evidence="3">The sequence shown here is derived from an EMBL/GenBank/DDBJ whole genome shotgun (WGS) entry which is preliminary data.</text>
</comment>
<evidence type="ECO:0000313" key="3">
    <source>
        <dbReference type="EMBL" id="CAF9939990.1"/>
    </source>
</evidence>
<dbReference type="Proteomes" id="UP000664521">
    <property type="component" value="Unassembled WGS sequence"/>
</dbReference>
<name>A0A8H3J3F6_9LECA</name>
<accession>A0A8H3J3F6</accession>
<keyword evidence="2" id="KW-1133">Transmembrane helix</keyword>
<evidence type="ECO:0000256" key="1">
    <source>
        <dbReference type="SAM" id="MobiDB-lite"/>
    </source>
</evidence>
<feature type="compositionally biased region" description="Basic and acidic residues" evidence="1">
    <location>
        <begin position="230"/>
        <end position="244"/>
    </location>
</feature>
<keyword evidence="4" id="KW-1185">Reference proteome</keyword>
<evidence type="ECO:0000256" key="2">
    <source>
        <dbReference type="SAM" id="Phobius"/>
    </source>
</evidence>
<feature type="transmembrane region" description="Helical" evidence="2">
    <location>
        <begin position="6"/>
        <end position="27"/>
    </location>
</feature>